<sequence>MAWIPRLRRPSATPATAVAPTEHETGYVKLMIMFGVPLTDPAQDDAVPPGMIVRGDWERIVTMRPDDYGYPWGTLPRLVLLWLAKQARETQSPVIDLGATPQDFIEALGSPDASTGDILWQAQRLFGASITLGDATVHGRKPMTVRLHVAKDFRFWDGERGQVTLAEHLYQSIAEHPAPIDWEAVKGGRLPAMAIDVYAWLNLRIRYHEITAPERISWNRLSELFAHNLPMDAFRPRFEDAVGHVAPLVPEVAVGITDAGATLSRA</sequence>
<evidence type="ECO:0000313" key="2">
    <source>
        <dbReference type="Proteomes" id="UP001595900"/>
    </source>
</evidence>
<reference evidence="2" key="1">
    <citation type="journal article" date="2019" name="Int. J. Syst. Evol. Microbiol.">
        <title>The Global Catalogue of Microorganisms (GCM) 10K type strain sequencing project: providing services to taxonomists for standard genome sequencing and annotation.</title>
        <authorList>
            <consortium name="The Broad Institute Genomics Platform"/>
            <consortium name="The Broad Institute Genome Sequencing Center for Infectious Disease"/>
            <person name="Wu L."/>
            <person name="Ma J."/>
        </authorList>
    </citation>
    <scope>NUCLEOTIDE SEQUENCE [LARGE SCALE GENOMIC DNA]</scope>
    <source>
        <strain evidence="2">CGMCC 1.10363</strain>
    </source>
</reference>
<accession>A0ABV8Q5Z1</accession>
<evidence type="ECO:0000313" key="1">
    <source>
        <dbReference type="EMBL" id="MFC4243422.1"/>
    </source>
</evidence>
<gene>
    <name evidence="1" type="ORF">ACFOYW_08555</name>
</gene>
<keyword evidence="2" id="KW-1185">Reference proteome</keyword>
<organism evidence="1 2">
    <name type="scientific">Gryllotalpicola reticulitermitis</name>
    <dbReference type="NCBI Taxonomy" id="1184153"/>
    <lineage>
        <taxon>Bacteria</taxon>
        <taxon>Bacillati</taxon>
        <taxon>Actinomycetota</taxon>
        <taxon>Actinomycetes</taxon>
        <taxon>Micrococcales</taxon>
        <taxon>Microbacteriaceae</taxon>
        <taxon>Gryllotalpicola</taxon>
    </lineage>
</organism>
<dbReference type="Proteomes" id="UP001595900">
    <property type="component" value="Unassembled WGS sequence"/>
</dbReference>
<name>A0ABV8Q5Z1_9MICO</name>
<evidence type="ECO:0008006" key="3">
    <source>
        <dbReference type="Google" id="ProtNLM"/>
    </source>
</evidence>
<dbReference type="RefSeq" id="WP_390228460.1">
    <property type="nucleotide sequence ID" value="NZ_JBHSCN010000005.1"/>
</dbReference>
<protein>
    <recommendedName>
        <fullName evidence="3">RepA protein</fullName>
    </recommendedName>
</protein>
<comment type="caution">
    <text evidence="1">The sequence shown here is derived from an EMBL/GenBank/DDBJ whole genome shotgun (WGS) entry which is preliminary data.</text>
</comment>
<proteinExistence type="predicted"/>
<dbReference type="EMBL" id="JBHSCN010000005">
    <property type="protein sequence ID" value="MFC4243422.1"/>
    <property type="molecule type" value="Genomic_DNA"/>
</dbReference>